<dbReference type="GO" id="GO:0003676">
    <property type="term" value="F:nucleic acid binding"/>
    <property type="evidence" value="ECO:0007669"/>
    <property type="project" value="InterPro"/>
</dbReference>
<dbReference type="Pfam" id="PF17761">
    <property type="entry name" value="DUF1016_N"/>
    <property type="match status" value="1"/>
</dbReference>
<dbReference type="InterPro" id="IPR041527">
    <property type="entry name" value="YhcG_N"/>
</dbReference>
<dbReference type="EMBL" id="QPIW01000043">
    <property type="protein sequence ID" value="RDB02452.1"/>
    <property type="molecule type" value="Genomic_DNA"/>
</dbReference>
<dbReference type="PANTHER" id="PTHR30547:SF5">
    <property type="entry name" value="NUCLEASE YHCG-RELATED"/>
    <property type="match status" value="1"/>
</dbReference>
<feature type="domain" description="YhcG PDDEXK nuclease" evidence="1">
    <location>
        <begin position="171"/>
        <end position="325"/>
    </location>
</feature>
<name>A0A369I0B0_9BACT</name>
<dbReference type="OrthoDB" id="9801263at2"/>
<comment type="caution">
    <text evidence="3">The sequence shown here is derived from an EMBL/GenBank/DDBJ whole genome shotgun (WGS) entry which is preliminary data.</text>
</comment>
<protein>
    <submittedName>
        <fullName evidence="3">DUF1016 domain-containing protein</fullName>
    </submittedName>
</protein>
<dbReference type="Pfam" id="PF06250">
    <property type="entry name" value="YhcG_C"/>
    <property type="match status" value="1"/>
</dbReference>
<evidence type="ECO:0000259" key="2">
    <source>
        <dbReference type="Pfam" id="PF17761"/>
    </source>
</evidence>
<dbReference type="InterPro" id="IPR011856">
    <property type="entry name" value="tRNA_endonuc-like_dom_sf"/>
</dbReference>
<sequence>MKLNEVFYQTIRDLIAKAQHQVKVAVNFTMVDLYWSIGKRIVEEEQAGESRAEYGKALLKQLAKQLTDEFGRGFDPSNLRYMRLFFQKFPIRDAVRHELSWTQYRILCKVGNEKARVWYMNESAENGWSTRALERQIEVLYYERLLSSQFDEGIRKEGLDKVSALPPSPLDFIRDPYVLDFMQLSENKKLYEEDLEQGLLDNIQQFLLELGKGFAFVARQQLIRAEDEEFRIDLVFYNYLLKCFVLIDLKIGKLTHKDIGQMDMYVRMYEDLKRQEGDNPTLGIVLCSEKNEAVVKYSVLKDSQQLFASKYLMYLPTEEELRAEIEKDREILERTKRLK</sequence>
<dbReference type="InterPro" id="IPR053148">
    <property type="entry name" value="PD-DEXK-like_domain"/>
</dbReference>
<evidence type="ECO:0000259" key="1">
    <source>
        <dbReference type="Pfam" id="PF06250"/>
    </source>
</evidence>
<dbReference type="Gene3D" id="3.40.1350.10">
    <property type="match status" value="1"/>
</dbReference>
<dbReference type="Proteomes" id="UP000253141">
    <property type="component" value="Unassembled WGS sequence"/>
</dbReference>
<organism evidence="3 4">
    <name type="scientific">Runella aurantiaca</name>
    <dbReference type="NCBI Taxonomy" id="2282308"/>
    <lineage>
        <taxon>Bacteria</taxon>
        <taxon>Pseudomonadati</taxon>
        <taxon>Bacteroidota</taxon>
        <taxon>Cytophagia</taxon>
        <taxon>Cytophagales</taxon>
        <taxon>Spirosomataceae</taxon>
        <taxon>Runella</taxon>
    </lineage>
</organism>
<accession>A0A369I0B0</accession>
<reference evidence="3 4" key="1">
    <citation type="submission" date="2018-07" db="EMBL/GenBank/DDBJ databases">
        <title>Genome analysis of Runella aurantiaca.</title>
        <authorList>
            <person name="Yang X."/>
        </authorList>
    </citation>
    <scope>NUCLEOTIDE SEQUENCE [LARGE SCALE GENOMIC DNA]</scope>
    <source>
        <strain evidence="3 4">YX9</strain>
    </source>
</reference>
<dbReference type="AlphaFoldDB" id="A0A369I0B0"/>
<proteinExistence type="predicted"/>
<dbReference type="InterPro" id="IPR009362">
    <property type="entry name" value="YhcG_C"/>
</dbReference>
<dbReference type="RefSeq" id="WP_114464479.1">
    <property type="nucleotide sequence ID" value="NZ_QPIW01000043.1"/>
</dbReference>
<gene>
    <name evidence="3" type="ORF">DVG78_28830</name>
</gene>
<feature type="domain" description="YhcG N-terminal" evidence="2">
    <location>
        <begin position="11"/>
        <end position="144"/>
    </location>
</feature>
<evidence type="ECO:0000313" key="4">
    <source>
        <dbReference type="Proteomes" id="UP000253141"/>
    </source>
</evidence>
<dbReference type="PANTHER" id="PTHR30547">
    <property type="entry name" value="UNCHARACTERIZED PROTEIN YHCG-RELATED"/>
    <property type="match status" value="1"/>
</dbReference>
<keyword evidence="4" id="KW-1185">Reference proteome</keyword>
<evidence type="ECO:0000313" key="3">
    <source>
        <dbReference type="EMBL" id="RDB02452.1"/>
    </source>
</evidence>